<feature type="transmembrane region" description="Helical" evidence="20">
    <location>
        <begin position="5"/>
        <end position="22"/>
    </location>
</feature>
<evidence type="ECO:0000256" key="3">
    <source>
        <dbReference type="ARBA" id="ARBA00012944"/>
    </source>
</evidence>
<reference evidence="21" key="2">
    <citation type="submission" date="2025-08" db="UniProtKB">
        <authorList>
            <consortium name="Ensembl"/>
        </authorList>
    </citation>
    <scope>IDENTIFICATION</scope>
</reference>
<proteinExistence type="inferred from homology"/>
<evidence type="ECO:0000256" key="2">
    <source>
        <dbReference type="ARBA" id="ARBA00010519"/>
    </source>
</evidence>
<dbReference type="Pfam" id="PF00420">
    <property type="entry name" value="Oxidored_q2"/>
    <property type="match status" value="1"/>
</dbReference>
<evidence type="ECO:0000313" key="21">
    <source>
        <dbReference type="Ensembl" id="ENSPPYP00000013722.2"/>
    </source>
</evidence>
<name>H2P5V4_PONAB</name>
<dbReference type="InParanoid" id="H2P5V4"/>
<keyword evidence="22" id="KW-1185">Reference proteome</keyword>
<reference evidence="21 22" key="1">
    <citation type="submission" date="2008-02" db="EMBL/GenBank/DDBJ databases">
        <title>A 6x draft sequence assembly of the Pongo pygmaeus abelii genome.</title>
        <authorList>
            <person name="Wilson R.K."/>
            <person name="Mardis E."/>
        </authorList>
    </citation>
    <scope>NUCLEOTIDE SEQUENCE [LARGE SCALE GENOMIC DNA]</scope>
</reference>
<keyword evidence="13" id="KW-0830">Ubiquinone</keyword>
<comment type="subunit">
    <text evidence="16">Core subunit of respiratory chain NADH dehydrogenase (Complex I) which is composed of 45 different subunits.</text>
</comment>
<keyword evidence="14" id="KW-0496">Mitochondrion</keyword>
<evidence type="ECO:0000256" key="18">
    <source>
        <dbReference type="ARBA" id="ARBA00043911"/>
    </source>
</evidence>
<keyword evidence="15 20" id="KW-0472">Membrane</keyword>
<evidence type="ECO:0000256" key="5">
    <source>
        <dbReference type="ARBA" id="ARBA00022448"/>
    </source>
</evidence>
<organism evidence="21 22">
    <name type="scientific">Pongo abelii</name>
    <name type="common">Sumatran orangutan</name>
    <name type="synonym">Pongo pygmaeus abelii</name>
    <dbReference type="NCBI Taxonomy" id="9601"/>
    <lineage>
        <taxon>Eukaryota</taxon>
        <taxon>Metazoa</taxon>
        <taxon>Chordata</taxon>
        <taxon>Craniata</taxon>
        <taxon>Vertebrata</taxon>
        <taxon>Euteleostomi</taxon>
        <taxon>Mammalia</taxon>
        <taxon>Eutheria</taxon>
        <taxon>Euarchontoglires</taxon>
        <taxon>Primates</taxon>
        <taxon>Haplorrhini</taxon>
        <taxon>Catarrhini</taxon>
        <taxon>Hominidae</taxon>
        <taxon>Pongo</taxon>
    </lineage>
</organism>
<dbReference type="Ensembl" id="ENSPPYT00000014280.2">
    <property type="protein sequence ID" value="ENSPPYP00000013722.2"/>
    <property type="gene ID" value="ENSPPYG00000012305.2"/>
</dbReference>
<keyword evidence="5" id="KW-0813">Transport</keyword>
<evidence type="ECO:0000256" key="16">
    <source>
        <dbReference type="ARBA" id="ARBA00024376"/>
    </source>
</evidence>
<comment type="function">
    <text evidence="18">Core subunit of the mitochondrial membrane respiratory chain NADH dehydrogenase (Complex I) which catalyzes electron transfer from NADH through the respiratory chain, using ubiquinone as an electron acceptor. Part of the enzyme membrane arm which is embedded in the lipid bilayer and involved in proton translocation.</text>
</comment>
<dbReference type="InterPro" id="IPR001133">
    <property type="entry name" value="NADH_UbQ_OxRdtase_chain4L/K"/>
</dbReference>
<dbReference type="GeneTree" id="ENSGT00390000004755"/>
<dbReference type="EC" id="7.1.1.2" evidence="3"/>
<keyword evidence="10" id="KW-0249">Electron transport</keyword>
<dbReference type="eggNOG" id="KOG4669">
    <property type="taxonomic scope" value="Eukaryota"/>
</dbReference>
<evidence type="ECO:0000313" key="22">
    <source>
        <dbReference type="Proteomes" id="UP000001595"/>
    </source>
</evidence>
<dbReference type="GO" id="GO:0042773">
    <property type="term" value="P:ATP synthesis coupled electron transport"/>
    <property type="evidence" value="ECO:0007669"/>
    <property type="project" value="InterPro"/>
</dbReference>
<dbReference type="GO" id="GO:0008137">
    <property type="term" value="F:NADH dehydrogenase (ubiquinone) activity"/>
    <property type="evidence" value="ECO:0007669"/>
    <property type="project" value="UniProtKB-EC"/>
</dbReference>
<comment type="subcellular location">
    <subcellularLocation>
        <location evidence="1">Mitochondrion inner membrane</location>
        <topology evidence="1">Multi-pass membrane protein</topology>
    </subcellularLocation>
</comment>
<dbReference type="FunFam" id="1.10.287.3510:FF:000002">
    <property type="entry name" value="NADH-ubiquinone oxidoreductase chain 4L"/>
    <property type="match status" value="1"/>
</dbReference>
<evidence type="ECO:0000256" key="9">
    <source>
        <dbReference type="ARBA" id="ARBA00022967"/>
    </source>
</evidence>
<evidence type="ECO:0000256" key="1">
    <source>
        <dbReference type="ARBA" id="ARBA00004448"/>
    </source>
</evidence>
<dbReference type="PANTHER" id="PTHR11434:SF0">
    <property type="entry name" value="NADH-UBIQUINONE OXIDOREDUCTASE CHAIN 4L"/>
    <property type="match status" value="1"/>
</dbReference>
<accession>H2P5V4</accession>
<protein>
    <recommendedName>
        <fullName evidence="4">NADH-ubiquinone oxidoreductase chain 4L</fullName>
        <ecNumber evidence="3">7.1.1.2</ecNumber>
    </recommendedName>
    <alternativeName>
        <fullName evidence="17">NADH dehydrogenase subunit 4L</fullName>
    </alternativeName>
</protein>
<keyword evidence="6" id="KW-0679">Respiratory chain</keyword>
<comment type="catalytic activity">
    <reaction evidence="19">
        <text>a ubiquinone + NADH + 5 H(+)(in) = a ubiquinol + NAD(+) + 4 H(+)(out)</text>
        <dbReference type="Rhea" id="RHEA:29091"/>
        <dbReference type="Rhea" id="RHEA-COMP:9565"/>
        <dbReference type="Rhea" id="RHEA-COMP:9566"/>
        <dbReference type="ChEBI" id="CHEBI:15378"/>
        <dbReference type="ChEBI" id="CHEBI:16389"/>
        <dbReference type="ChEBI" id="CHEBI:17976"/>
        <dbReference type="ChEBI" id="CHEBI:57540"/>
        <dbReference type="ChEBI" id="CHEBI:57945"/>
        <dbReference type="EC" id="7.1.1.2"/>
    </reaction>
    <physiologicalReaction direction="left-to-right" evidence="19">
        <dbReference type="Rhea" id="RHEA:29092"/>
    </physiologicalReaction>
</comment>
<sequence>MPSIYINIVLAFTISLLEILIYRSHLISSLLCLEGIIFSLFIINTLTTLNIHSALINIMPIALLVFTTCEAAVGLALLVSISSTYGLDYVYNLNLLQC</sequence>
<evidence type="ECO:0000256" key="20">
    <source>
        <dbReference type="SAM" id="Phobius"/>
    </source>
</evidence>
<evidence type="ECO:0000256" key="8">
    <source>
        <dbReference type="ARBA" id="ARBA00022792"/>
    </source>
</evidence>
<reference evidence="21" key="3">
    <citation type="submission" date="2025-09" db="UniProtKB">
        <authorList>
            <consortium name="Ensembl"/>
        </authorList>
    </citation>
    <scope>IDENTIFICATION</scope>
</reference>
<feature type="transmembrane region" description="Helical" evidence="20">
    <location>
        <begin position="28"/>
        <end position="49"/>
    </location>
</feature>
<keyword evidence="8" id="KW-0999">Mitochondrion inner membrane</keyword>
<evidence type="ECO:0000256" key="11">
    <source>
        <dbReference type="ARBA" id="ARBA00022989"/>
    </source>
</evidence>
<comment type="similarity">
    <text evidence="2">Belongs to the complex I subunit 4L family.</text>
</comment>
<evidence type="ECO:0000256" key="17">
    <source>
        <dbReference type="ARBA" id="ARBA00031586"/>
    </source>
</evidence>
<evidence type="ECO:0000256" key="19">
    <source>
        <dbReference type="ARBA" id="ARBA00048769"/>
    </source>
</evidence>
<dbReference type="OMA" id="INIMPIA"/>
<evidence type="ECO:0000256" key="4">
    <source>
        <dbReference type="ARBA" id="ARBA00016612"/>
    </source>
</evidence>
<dbReference type="GO" id="GO:0005743">
    <property type="term" value="C:mitochondrial inner membrane"/>
    <property type="evidence" value="ECO:0007669"/>
    <property type="project" value="UniProtKB-SubCell"/>
</dbReference>
<dbReference type="AlphaFoldDB" id="H2P5V4"/>
<evidence type="ECO:0000256" key="12">
    <source>
        <dbReference type="ARBA" id="ARBA00023027"/>
    </source>
</evidence>
<evidence type="ECO:0000256" key="15">
    <source>
        <dbReference type="ARBA" id="ARBA00023136"/>
    </source>
</evidence>
<dbReference type="Proteomes" id="UP000001595">
    <property type="component" value="Chromosome 4"/>
</dbReference>
<keyword evidence="12" id="KW-0520">NAD</keyword>
<keyword evidence="9" id="KW-1278">Translocase</keyword>
<dbReference type="HOGENOM" id="CLU_182394_0_0_1"/>
<evidence type="ECO:0000256" key="14">
    <source>
        <dbReference type="ARBA" id="ARBA00023128"/>
    </source>
</evidence>
<evidence type="ECO:0000256" key="6">
    <source>
        <dbReference type="ARBA" id="ARBA00022660"/>
    </source>
</evidence>
<evidence type="ECO:0000256" key="10">
    <source>
        <dbReference type="ARBA" id="ARBA00022982"/>
    </source>
</evidence>
<dbReference type="GO" id="GO:0045271">
    <property type="term" value="C:respiratory chain complex I"/>
    <property type="evidence" value="ECO:0007669"/>
    <property type="project" value="UniProtKB-ARBA"/>
</dbReference>
<evidence type="ECO:0000256" key="13">
    <source>
        <dbReference type="ARBA" id="ARBA00023075"/>
    </source>
</evidence>
<evidence type="ECO:0000256" key="7">
    <source>
        <dbReference type="ARBA" id="ARBA00022692"/>
    </source>
</evidence>
<dbReference type="Gene3D" id="1.10.287.3510">
    <property type="match status" value="1"/>
</dbReference>
<keyword evidence="7 20" id="KW-0812">Transmembrane</keyword>
<keyword evidence="11 20" id="KW-1133">Transmembrane helix</keyword>
<dbReference type="PANTHER" id="PTHR11434">
    <property type="entry name" value="NADH-UBIQUINONE OXIDOREDUCTASE SUBUNIT ND4L"/>
    <property type="match status" value="1"/>
</dbReference>
<dbReference type="GO" id="GO:0016651">
    <property type="term" value="F:oxidoreductase activity, acting on NAD(P)H"/>
    <property type="evidence" value="ECO:0007669"/>
    <property type="project" value="InterPro"/>
</dbReference>
<dbReference type="InterPro" id="IPR039428">
    <property type="entry name" value="NUOK/Mnh_C1-like"/>
</dbReference>
<feature type="transmembrane region" description="Helical" evidence="20">
    <location>
        <begin position="61"/>
        <end position="85"/>
    </location>
</feature>